<evidence type="ECO:0000313" key="2">
    <source>
        <dbReference type="EMBL" id="KPW15258.1"/>
    </source>
</evidence>
<proteinExistence type="predicted"/>
<dbReference type="PATRIC" id="fig|199198.5.peg.1789"/>
<dbReference type="EMBL" id="LJPM01000432">
    <property type="protein sequence ID" value="KPW15258.1"/>
    <property type="molecule type" value="Genomic_DNA"/>
</dbReference>
<organism evidence="2 3">
    <name type="scientific">Pseudomonas syringae pv. aceris</name>
    <dbReference type="NCBI Taxonomy" id="199198"/>
    <lineage>
        <taxon>Bacteria</taxon>
        <taxon>Pseudomonadati</taxon>
        <taxon>Pseudomonadota</taxon>
        <taxon>Gammaproteobacteria</taxon>
        <taxon>Pseudomonadales</taxon>
        <taxon>Pseudomonadaceae</taxon>
        <taxon>Pseudomonas</taxon>
        <taxon>Pseudomonas syringae</taxon>
    </lineage>
</organism>
<reference evidence="2 3" key="1">
    <citation type="submission" date="2015-09" db="EMBL/GenBank/DDBJ databases">
        <title>Genome announcement of multiple Pseudomonas syringae strains.</title>
        <authorList>
            <person name="Thakur S."/>
            <person name="Wang P.W."/>
            <person name="Gong Y."/>
            <person name="Weir B.S."/>
            <person name="Guttman D.S."/>
        </authorList>
    </citation>
    <scope>NUCLEOTIDE SEQUENCE [LARGE SCALE GENOMIC DNA]</scope>
    <source>
        <strain evidence="2 3">ICMP2802</strain>
    </source>
</reference>
<keyword evidence="1" id="KW-1133">Transmembrane helix</keyword>
<keyword evidence="1" id="KW-0472">Membrane</keyword>
<dbReference type="AlphaFoldDB" id="A0A0P9HSU2"/>
<protein>
    <submittedName>
        <fullName evidence="2">Uncharacterized protein</fullName>
    </submittedName>
</protein>
<sequence length="57" mass="6548">MSMSHDQVIKRMREDLEQLGNEVRNMPAHEPRNVLVSAASGAVFALVFSWLAFKVWF</sequence>
<feature type="transmembrane region" description="Helical" evidence="1">
    <location>
        <begin position="34"/>
        <end position="53"/>
    </location>
</feature>
<gene>
    <name evidence="2" type="ORF">ALO91_100670</name>
</gene>
<keyword evidence="1" id="KW-0812">Transmembrane</keyword>
<name>A0A0P9HSU2_PSESX</name>
<dbReference type="Proteomes" id="UP000050297">
    <property type="component" value="Unassembled WGS sequence"/>
</dbReference>
<accession>A0A0P9HSU2</accession>
<evidence type="ECO:0000313" key="3">
    <source>
        <dbReference type="Proteomes" id="UP000050297"/>
    </source>
</evidence>
<comment type="caution">
    <text evidence="2">The sequence shown here is derived from an EMBL/GenBank/DDBJ whole genome shotgun (WGS) entry which is preliminary data.</text>
</comment>
<evidence type="ECO:0000256" key="1">
    <source>
        <dbReference type="SAM" id="Phobius"/>
    </source>
</evidence>